<keyword evidence="1" id="KW-0233">DNA recombination</keyword>
<dbReference type="InterPro" id="IPR024965">
    <property type="entry name" value="Putative_integrase"/>
</dbReference>
<evidence type="ECO:0000256" key="2">
    <source>
        <dbReference type="SAM" id="Coils"/>
    </source>
</evidence>
<dbReference type="InterPro" id="IPR028229">
    <property type="entry name" value="Integrase_rpt"/>
</dbReference>
<organism evidence="3 4">
    <name type="scientific">Pseudomonas pudica</name>
    <dbReference type="NCBI Taxonomy" id="272772"/>
    <lineage>
        <taxon>Bacteria</taxon>
        <taxon>Pseudomonadati</taxon>
        <taxon>Pseudomonadota</taxon>
        <taxon>Gammaproteobacteria</taxon>
        <taxon>Pseudomonadales</taxon>
        <taxon>Pseudomonadaceae</taxon>
        <taxon>Pseudomonas</taxon>
    </lineage>
</organism>
<dbReference type="RefSeq" id="WP_196172846.1">
    <property type="nucleotide sequence ID" value="NZ_JADLJR010000006.1"/>
</dbReference>
<sequence>MTVRRTNTYSYLEAEAAVIRLGIKNQKQYRIRYHEDSMLPSTPAIFYQHKGWINWFVFVGKRKPIPLYPTYQEAHAAVLKMGLKNRRDYMRRRGEDPRLPGDPSSAYAIKGWPGSWHVFLGVKRYTYEEAKAACSKLKIKSIKEYVSRYREDPLLPSVPRVVYRNEGWVDWYSFLDKRKGPTYTYEEAQAACRRLKITKSAEYALFYKKDPGLPRSPHQLYAGRGWIDWYHYLGKRRFPWYSYNEARRVCRELNIRSNNDYCARYREDKRLPSAPERVYLGIGWVDWYEFIGTRKAEDFSLDYPNILADAERWIKTQTSIPIKRTALRFFLNGYVKPLGLPDESLYVLHRSNSFDVPLYSSLIEELAPTAKQSYNGALVTFFEWLLHEYCTDEEGDERVVLPEFRNPLLIGMAEYFDGLERLRPSQSVKPVLGYEYILRARNYLVPNCEASLLVRPTLKSLAHLQGDFDSSSDWLDVDRNVVDENDENCVWREISKFYRNDDGSSGYVQQCQVWSPVRFVALYTLLRFPLRGQQILWLDSGEADQEIAVLGANGAILWEKNQSKLVSKRRRTRRPQGVLQHGEHGALKCYVTTNKTGRKVGGYEVDWIPDDLAYWLILLRDWQRKYNPISKPTAWTDIKLPAETNEKILEARESQCFLFRVNGSGQPLDIKKCFPLTLPMILYKVQRDSEDLATFEGGRRRYTSKYTPHSLRVSLITAYIADGDAPLHLISKLVGHASLVMTIYYTKLKGDQIRRPMGEVEKQAAQRSAERTLNSIRLNGLSAVKGQLIATDGNRALLEFGVPKTACVVFDCGICPMSAAGCHIGGEVVVERQKEEYYSPVEAGYLGQKNCIRCRFFITGVPFLGGLVALANEISLEINAESARYVRYTDELNKLEQEFYDACRDGGQFMRELERKQAVANQELSAGKLEVLLRDYAALNAHVQGCLKLIKHGEENGGGNVRLIASGEVREIGLAFQESESSYHLLAEICQNATIYKFSNPSRAIPLISQVIDRMAENNGLPASMFRLTDEQKLVVANELTNLLVQRLGSWDRIDELFTGKLMLLDVDAEEPCAECISNQVQKVLARPHKSKLQALDQRAVQGA</sequence>
<evidence type="ECO:0000313" key="4">
    <source>
        <dbReference type="Proteomes" id="UP000639294"/>
    </source>
</evidence>
<dbReference type="CDD" id="cd00397">
    <property type="entry name" value="DNA_BRE_C"/>
    <property type="match status" value="1"/>
</dbReference>
<evidence type="ECO:0000313" key="3">
    <source>
        <dbReference type="EMBL" id="MBF8644588.1"/>
    </source>
</evidence>
<evidence type="ECO:0000256" key="1">
    <source>
        <dbReference type="ARBA" id="ARBA00023172"/>
    </source>
</evidence>
<accession>A0ABS0FW55</accession>
<dbReference type="Pfam" id="PF13009">
    <property type="entry name" value="Integrase_2"/>
    <property type="match status" value="1"/>
</dbReference>
<dbReference type="InterPro" id="IPR011010">
    <property type="entry name" value="DNA_brk_join_enz"/>
</dbReference>
<protein>
    <submittedName>
        <fullName evidence="3">Integrase</fullName>
    </submittedName>
</protein>
<dbReference type="Gene3D" id="1.10.443.10">
    <property type="entry name" value="Intergrase catalytic core"/>
    <property type="match status" value="1"/>
</dbReference>
<reference evidence="3 4" key="1">
    <citation type="submission" date="2020-10" db="EMBL/GenBank/DDBJ databases">
        <title>Genome sequences of Pseudomonas isolates.</title>
        <authorList>
            <person name="Wessels L."/>
            <person name="Reich F."/>
            <person name="Hammerl J."/>
        </authorList>
    </citation>
    <scope>NUCLEOTIDE SEQUENCE [LARGE SCALE GENOMIC DNA]</scope>
    <source>
        <strain evidence="3 4">20-MO00628-0</strain>
    </source>
</reference>
<proteinExistence type="predicted"/>
<dbReference type="InterPro" id="IPR013762">
    <property type="entry name" value="Integrase-like_cat_sf"/>
</dbReference>
<dbReference type="SUPFAM" id="SSF56349">
    <property type="entry name" value="DNA breaking-rejoining enzymes"/>
    <property type="match status" value="1"/>
</dbReference>
<dbReference type="Pfam" id="PF14882">
    <property type="entry name" value="INT_rpt"/>
    <property type="match status" value="4"/>
</dbReference>
<name>A0ABS0FW55_9PSED</name>
<gene>
    <name evidence="3" type="ORF">IRZ77_03310</name>
</gene>
<keyword evidence="4" id="KW-1185">Reference proteome</keyword>
<keyword evidence="2" id="KW-0175">Coiled coil</keyword>
<feature type="coiled-coil region" evidence="2">
    <location>
        <begin position="878"/>
        <end position="930"/>
    </location>
</feature>
<dbReference type="Proteomes" id="UP000639294">
    <property type="component" value="Unassembled WGS sequence"/>
</dbReference>
<comment type="caution">
    <text evidence="3">The sequence shown here is derived from an EMBL/GenBank/DDBJ whole genome shotgun (WGS) entry which is preliminary data.</text>
</comment>
<dbReference type="EMBL" id="JADLJS010000003">
    <property type="protein sequence ID" value="MBF8644588.1"/>
    <property type="molecule type" value="Genomic_DNA"/>
</dbReference>